<dbReference type="Pfam" id="PF25917">
    <property type="entry name" value="BSH_RND"/>
    <property type="match status" value="1"/>
</dbReference>
<keyword evidence="2" id="KW-0175">Coiled coil</keyword>
<comment type="similarity">
    <text evidence="1">Belongs to the membrane fusion protein (MFP) (TC 8.A.1) family.</text>
</comment>
<evidence type="ECO:0000256" key="2">
    <source>
        <dbReference type="SAM" id="Coils"/>
    </source>
</evidence>
<reference evidence="6 7" key="1">
    <citation type="submission" date="2021-05" db="EMBL/GenBank/DDBJ databases">
        <title>A Polyphasic approach of four new species of the genus Ohtaekwangia: Ohtaekwangia histidinii sp. nov., Ohtaekwangia cretensis sp. nov., Ohtaekwangia indiensis sp. nov., Ohtaekwangia reichenbachii sp. nov. from diverse environment.</title>
        <authorList>
            <person name="Octaviana S."/>
        </authorList>
    </citation>
    <scope>NUCLEOTIDE SEQUENCE [LARGE SCALE GENOMIC DNA]</scope>
    <source>
        <strain evidence="6 7">PWU37</strain>
    </source>
</reference>
<dbReference type="PANTHER" id="PTHR30469">
    <property type="entry name" value="MULTIDRUG RESISTANCE PROTEIN MDTA"/>
    <property type="match status" value="1"/>
</dbReference>
<evidence type="ECO:0000313" key="7">
    <source>
        <dbReference type="Proteomes" id="UP001319180"/>
    </source>
</evidence>
<dbReference type="NCBIfam" id="TIGR01730">
    <property type="entry name" value="RND_mfp"/>
    <property type="match status" value="1"/>
</dbReference>
<sequence>MKNHKVAWILAGIVVLAGVYFWYVRPALDANRRTYTFLALEHGDIESSVTSTGRLEAINTLQVGTQISGTVRKIYADYNDTVRAGQLLAEIDVRLLNAALSNARANLSVAETRLLQADEEYTRNKALFAAKVITEKELKDSQFGYLQSASNKKAAEAGVRSAAVNLAYARITSPIAGVITGRSVEEGQTVAASFATPTLFIIAEDLARMQILADVDESDIGYIHDAMPVRFTVQTYPDRKFFGRVSQIRLEPVAINNVVNYKVVVDVNNAEGLLLPGMTANLEFITEVARNVSIINNAALRFRPDPAMSKEVGPLIRERARVLPDSVQGAFIASLENEDAFANGGFRKALPAKIGGVFFQDGGKKIDFAFVNLGITTGLRSQIVSVLEGNALPENAKIIGGVKAEKQ</sequence>
<dbReference type="RefSeq" id="WP_254094463.1">
    <property type="nucleotide sequence ID" value="NZ_JAHESC010000083.1"/>
</dbReference>
<dbReference type="AlphaFoldDB" id="A0AAP2DHE4"/>
<dbReference type="EMBL" id="JAHESC010000083">
    <property type="protein sequence ID" value="MBT1690730.1"/>
    <property type="molecule type" value="Genomic_DNA"/>
</dbReference>
<dbReference type="Gene3D" id="2.40.30.170">
    <property type="match status" value="1"/>
</dbReference>
<comment type="caution">
    <text evidence="6">The sequence shown here is derived from an EMBL/GenBank/DDBJ whole genome shotgun (WGS) entry which is preliminary data.</text>
</comment>
<protein>
    <submittedName>
        <fullName evidence="6">Efflux RND transporter periplasmic adaptor subunit</fullName>
    </submittedName>
</protein>
<dbReference type="Proteomes" id="UP001319180">
    <property type="component" value="Unassembled WGS sequence"/>
</dbReference>
<evidence type="ECO:0000259" key="4">
    <source>
        <dbReference type="Pfam" id="PF25917"/>
    </source>
</evidence>
<dbReference type="Gene3D" id="1.10.287.470">
    <property type="entry name" value="Helix hairpin bin"/>
    <property type="match status" value="1"/>
</dbReference>
<dbReference type="Pfam" id="PF25954">
    <property type="entry name" value="Beta-barrel_RND_2"/>
    <property type="match status" value="1"/>
</dbReference>
<evidence type="ECO:0000256" key="3">
    <source>
        <dbReference type="SAM" id="Phobius"/>
    </source>
</evidence>
<evidence type="ECO:0000259" key="5">
    <source>
        <dbReference type="Pfam" id="PF25954"/>
    </source>
</evidence>
<evidence type="ECO:0000256" key="1">
    <source>
        <dbReference type="ARBA" id="ARBA00009477"/>
    </source>
</evidence>
<proteinExistence type="inferred from homology"/>
<dbReference type="SUPFAM" id="SSF111369">
    <property type="entry name" value="HlyD-like secretion proteins"/>
    <property type="match status" value="1"/>
</dbReference>
<feature type="domain" description="Multidrug resistance protein MdtA-like barrel-sandwich hybrid" evidence="4">
    <location>
        <begin position="59"/>
        <end position="199"/>
    </location>
</feature>
<keyword evidence="3" id="KW-1133">Transmembrane helix</keyword>
<feature type="coiled-coil region" evidence="2">
    <location>
        <begin position="93"/>
        <end position="120"/>
    </location>
</feature>
<name>A0AAP2DHE4_9BACT</name>
<dbReference type="InterPro" id="IPR058625">
    <property type="entry name" value="MdtA-like_BSH"/>
</dbReference>
<dbReference type="Gene3D" id="2.40.50.100">
    <property type="match status" value="1"/>
</dbReference>
<feature type="domain" description="CusB-like beta-barrel" evidence="5">
    <location>
        <begin position="213"/>
        <end position="286"/>
    </location>
</feature>
<dbReference type="GO" id="GO:1990281">
    <property type="term" value="C:efflux pump complex"/>
    <property type="evidence" value="ECO:0007669"/>
    <property type="project" value="TreeGrafter"/>
</dbReference>
<keyword evidence="3" id="KW-0812">Transmembrane</keyword>
<organism evidence="6 7">
    <name type="scientific">Dawidia soli</name>
    <dbReference type="NCBI Taxonomy" id="2782352"/>
    <lineage>
        <taxon>Bacteria</taxon>
        <taxon>Pseudomonadati</taxon>
        <taxon>Bacteroidota</taxon>
        <taxon>Cytophagia</taxon>
        <taxon>Cytophagales</taxon>
        <taxon>Chryseotaleaceae</taxon>
        <taxon>Dawidia</taxon>
    </lineage>
</organism>
<keyword evidence="7" id="KW-1185">Reference proteome</keyword>
<dbReference type="InterPro" id="IPR006143">
    <property type="entry name" value="RND_pump_MFP"/>
</dbReference>
<dbReference type="GO" id="GO:0015562">
    <property type="term" value="F:efflux transmembrane transporter activity"/>
    <property type="evidence" value="ECO:0007669"/>
    <property type="project" value="TreeGrafter"/>
</dbReference>
<feature type="transmembrane region" description="Helical" evidence="3">
    <location>
        <begin position="6"/>
        <end position="24"/>
    </location>
</feature>
<evidence type="ECO:0000313" key="6">
    <source>
        <dbReference type="EMBL" id="MBT1690730.1"/>
    </source>
</evidence>
<keyword evidence="3" id="KW-0472">Membrane</keyword>
<dbReference type="InterPro" id="IPR058792">
    <property type="entry name" value="Beta-barrel_RND_2"/>
</dbReference>
<accession>A0AAP2DHE4</accession>
<dbReference type="PANTHER" id="PTHR30469:SF33">
    <property type="entry name" value="SLR1207 PROTEIN"/>
    <property type="match status" value="1"/>
</dbReference>
<gene>
    <name evidence="6" type="ORF">KK078_29465</name>
</gene>